<reference evidence="1" key="1">
    <citation type="submission" date="2018-12" db="EMBL/GenBank/DDBJ databases">
        <authorList>
            <person name="Jadhav K."/>
            <person name="Kushwaha B."/>
            <person name="Jadhav I."/>
        </authorList>
    </citation>
    <scope>NUCLEOTIDE SEQUENCE [LARGE SCALE GENOMIC DNA]</scope>
    <source>
        <strain evidence="1">SBS 10</strain>
    </source>
</reference>
<protein>
    <submittedName>
        <fullName evidence="1">Uncharacterized protein</fullName>
    </submittedName>
</protein>
<sequence>MPLVIIAVLYPHYFSDAGRRDSGQHPRHPDASICWFSELILLLVSSAFLLAYGHLPSTARSPYSVIAPCALAAGESAPAALGGAGGL</sequence>
<organism evidence="1">
    <name type="scientific">Billgrantia gudaonensis</name>
    <dbReference type="NCBI Taxonomy" id="376427"/>
    <lineage>
        <taxon>Bacteria</taxon>
        <taxon>Pseudomonadati</taxon>
        <taxon>Pseudomonadota</taxon>
        <taxon>Gammaproteobacteria</taxon>
        <taxon>Oceanospirillales</taxon>
        <taxon>Halomonadaceae</taxon>
        <taxon>Billgrantia</taxon>
    </lineage>
</organism>
<comment type="caution">
    <text evidence="1">The sequence shown here is derived from an EMBL/GenBank/DDBJ whole genome shotgun (WGS) entry which is preliminary data.</text>
</comment>
<gene>
    <name evidence="1" type="ORF">DSL92_03265</name>
</gene>
<dbReference type="AlphaFoldDB" id="A0A3S0QG77"/>
<proteinExistence type="predicted"/>
<accession>A0A3S0QG77</accession>
<dbReference type="EMBL" id="RXHI01000008">
    <property type="protein sequence ID" value="RUA22861.1"/>
    <property type="molecule type" value="Genomic_DNA"/>
</dbReference>
<name>A0A3S0QG77_9GAMM</name>
<evidence type="ECO:0000313" key="1">
    <source>
        <dbReference type="EMBL" id="RUA22861.1"/>
    </source>
</evidence>